<dbReference type="Proteomes" id="UP001301958">
    <property type="component" value="Unassembled WGS sequence"/>
</dbReference>
<dbReference type="PROSITE" id="PS50011">
    <property type="entry name" value="PROTEIN_KINASE_DOM"/>
    <property type="match status" value="1"/>
</dbReference>
<dbReference type="GO" id="GO:0005524">
    <property type="term" value="F:ATP binding"/>
    <property type="evidence" value="ECO:0007669"/>
    <property type="project" value="UniProtKB-KW"/>
</dbReference>
<dbReference type="PANTHER" id="PTHR11042:SF196">
    <property type="entry name" value="MITOSIS INHIBITOR PROTEIN KINASE SWE1"/>
    <property type="match status" value="1"/>
</dbReference>
<evidence type="ECO:0000256" key="6">
    <source>
        <dbReference type="SAM" id="MobiDB-lite"/>
    </source>
</evidence>
<dbReference type="InterPro" id="IPR011009">
    <property type="entry name" value="Kinase-like_dom_sf"/>
</dbReference>
<reference evidence="8" key="2">
    <citation type="submission" date="2023-05" db="EMBL/GenBank/DDBJ databases">
        <authorList>
            <consortium name="Lawrence Berkeley National Laboratory"/>
            <person name="Steindorff A."/>
            <person name="Hensen N."/>
            <person name="Bonometti L."/>
            <person name="Westerberg I."/>
            <person name="Brannstrom I.O."/>
            <person name="Guillou S."/>
            <person name="Cros-Aarteil S."/>
            <person name="Calhoun S."/>
            <person name="Haridas S."/>
            <person name="Kuo A."/>
            <person name="Mondo S."/>
            <person name="Pangilinan J."/>
            <person name="Riley R."/>
            <person name="Labutti K."/>
            <person name="Andreopoulos B."/>
            <person name="Lipzen A."/>
            <person name="Chen C."/>
            <person name="Yanf M."/>
            <person name="Daum C."/>
            <person name="Ng V."/>
            <person name="Clum A."/>
            <person name="Ohm R."/>
            <person name="Martin F."/>
            <person name="Silar P."/>
            <person name="Natvig D."/>
            <person name="Lalanne C."/>
            <person name="Gautier V."/>
            <person name="Ament-Velasquez S.L."/>
            <person name="Kruys A."/>
            <person name="Hutchinson M.I."/>
            <person name="Powell A.J."/>
            <person name="Barry K."/>
            <person name="Miller A.N."/>
            <person name="Grigoriev I.V."/>
            <person name="Debuchy R."/>
            <person name="Gladieux P."/>
            <person name="Thoren M.H."/>
            <person name="Johannesson H."/>
        </authorList>
    </citation>
    <scope>NUCLEOTIDE SEQUENCE</scope>
    <source>
        <strain evidence="8">CBS 990.96</strain>
    </source>
</reference>
<dbReference type="PANTHER" id="PTHR11042">
    <property type="entry name" value="EUKARYOTIC TRANSLATION INITIATION FACTOR 2-ALPHA KINASE EIF2-ALPHA KINASE -RELATED"/>
    <property type="match status" value="1"/>
</dbReference>
<dbReference type="Gene3D" id="1.10.510.10">
    <property type="entry name" value="Transferase(Phosphotransferase) domain 1"/>
    <property type="match status" value="1"/>
</dbReference>
<dbReference type="PROSITE" id="PS00108">
    <property type="entry name" value="PROTEIN_KINASE_ST"/>
    <property type="match status" value="1"/>
</dbReference>
<gene>
    <name evidence="8" type="ORF">QBC38DRAFT_99064</name>
</gene>
<evidence type="ECO:0000259" key="7">
    <source>
        <dbReference type="PROSITE" id="PS50011"/>
    </source>
</evidence>
<feature type="region of interest" description="Disordered" evidence="6">
    <location>
        <begin position="709"/>
        <end position="767"/>
    </location>
</feature>
<dbReference type="InterPro" id="IPR050339">
    <property type="entry name" value="CC_SR_Kinase"/>
</dbReference>
<evidence type="ECO:0000313" key="8">
    <source>
        <dbReference type="EMBL" id="KAK4229648.1"/>
    </source>
</evidence>
<dbReference type="GO" id="GO:0005634">
    <property type="term" value="C:nucleus"/>
    <property type="evidence" value="ECO:0007669"/>
    <property type="project" value="TreeGrafter"/>
</dbReference>
<reference evidence="8" key="1">
    <citation type="journal article" date="2023" name="Mol. Phylogenet. Evol.">
        <title>Genome-scale phylogeny and comparative genomics of the fungal order Sordariales.</title>
        <authorList>
            <person name="Hensen N."/>
            <person name="Bonometti L."/>
            <person name="Westerberg I."/>
            <person name="Brannstrom I.O."/>
            <person name="Guillou S."/>
            <person name="Cros-Aarteil S."/>
            <person name="Calhoun S."/>
            <person name="Haridas S."/>
            <person name="Kuo A."/>
            <person name="Mondo S."/>
            <person name="Pangilinan J."/>
            <person name="Riley R."/>
            <person name="LaButti K."/>
            <person name="Andreopoulos B."/>
            <person name="Lipzen A."/>
            <person name="Chen C."/>
            <person name="Yan M."/>
            <person name="Daum C."/>
            <person name="Ng V."/>
            <person name="Clum A."/>
            <person name="Steindorff A."/>
            <person name="Ohm R.A."/>
            <person name="Martin F."/>
            <person name="Silar P."/>
            <person name="Natvig D.O."/>
            <person name="Lalanne C."/>
            <person name="Gautier V."/>
            <person name="Ament-Velasquez S.L."/>
            <person name="Kruys A."/>
            <person name="Hutchinson M.I."/>
            <person name="Powell A.J."/>
            <person name="Barry K."/>
            <person name="Miller A.N."/>
            <person name="Grigoriev I.V."/>
            <person name="Debuchy R."/>
            <person name="Gladieux P."/>
            <person name="Hiltunen Thoren M."/>
            <person name="Johannesson H."/>
        </authorList>
    </citation>
    <scope>NUCLEOTIDE SEQUENCE</scope>
    <source>
        <strain evidence="8">CBS 990.96</strain>
    </source>
</reference>
<feature type="region of interest" description="Disordered" evidence="6">
    <location>
        <begin position="1"/>
        <end position="169"/>
    </location>
</feature>
<feature type="region of interest" description="Disordered" evidence="6">
    <location>
        <begin position="486"/>
        <end position="547"/>
    </location>
</feature>
<evidence type="ECO:0000256" key="1">
    <source>
        <dbReference type="ARBA" id="ARBA00022679"/>
    </source>
</evidence>
<dbReference type="SUPFAM" id="SSF56112">
    <property type="entry name" value="Protein kinase-like (PK-like)"/>
    <property type="match status" value="1"/>
</dbReference>
<feature type="compositionally biased region" description="Polar residues" evidence="6">
    <location>
        <begin position="709"/>
        <end position="728"/>
    </location>
</feature>
<proteinExistence type="inferred from homology"/>
<feature type="domain" description="Protein kinase" evidence="7">
    <location>
        <begin position="800"/>
        <end position="1138"/>
    </location>
</feature>
<accession>A0AAN7BU42</accession>
<keyword evidence="1" id="KW-0808">Transferase</keyword>
<keyword evidence="2" id="KW-0547">Nucleotide-binding</keyword>
<evidence type="ECO:0000313" key="9">
    <source>
        <dbReference type="Proteomes" id="UP001301958"/>
    </source>
</evidence>
<feature type="region of interest" description="Disordered" evidence="6">
    <location>
        <begin position="601"/>
        <end position="690"/>
    </location>
</feature>
<organism evidence="8 9">
    <name type="scientific">Podospora fimiseda</name>
    <dbReference type="NCBI Taxonomy" id="252190"/>
    <lineage>
        <taxon>Eukaryota</taxon>
        <taxon>Fungi</taxon>
        <taxon>Dikarya</taxon>
        <taxon>Ascomycota</taxon>
        <taxon>Pezizomycotina</taxon>
        <taxon>Sordariomycetes</taxon>
        <taxon>Sordariomycetidae</taxon>
        <taxon>Sordariales</taxon>
        <taxon>Podosporaceae</taxon>
        <taxon>Podospora</taxon>
    </lineage>
</organism>
<feature type="compositionally biased region" description="Low complexity" evidence="6">
    <location>
        <begin position="149"/>
        <end position="169"/>
    </location>
</feature>
<protein>
    <submittedName>
        <fullName evidence="8">Mitosis inhibitor protein kinase</fullName>
    </submittedName>
</protein>
<dbReference type="Gene3D" id="3.30.200.20">
    <property type="entry name" value="Phosphorylase Kinase, domain 1"/>
    <property type="match status" value="1"/>
</dbReference>
<dbReference type="GO" id="GO:0005737">
    <property type="term" value="C:cytoplasm"/>
    <property type="evidence" value="ECO:0007669"/>
    <property type="project" value="TreeGrafter"/>
</dbReference>
<sequence>MSYSSGSGGTLTLPSPTHVDVSSAVRSLRRSLSRSPSKFRLSGATSTTPSSSSIFRQSPTPSRSAQFEAFASTPIPATQATLAGPSSPTSFSTPQLGTSTPLRANLKLSVRSSRSNLKPLTRPLSRSRHSPKSPLKRVFGPSADSGNTVPSSVSGPEQQQQQQRGQENNSFSDFAIALSPASRRNLERPSRHSMHLDVSGSSKTTFTKFIDSSTDNSNPFPAISVSPLKRSDATMSLGQTTFGSPVAKRRSLHGLSNSEGDLNIFDQTPVAQQQHPGFDIHEDANANFEYQLTGSAASPFQDPLASPSPSSVVAKRACSLRKSTLQQRHGEISRSSWGKRIGEKQVVAMTADATSPLGVKNRPRLSLDQYLPLEQQRASPFNNQSPLPNPSAHPLQQARQFNQPHPLSRSLTQSSSGSSLPDDSPTHVPIQFERSRPPLNFSRSLPPGAHRPAQDSGNLATPNYKQAKPLAAAFMTTGLVSKMNRNPELAPQKQPGARIAPMPDTPCKKQYNSATYPPNLSGGRRSNRMSFGSPSTPFGSSSGSKDKSSLFFQQVRAGHTRRSSLLILDGDDLAPSNDDFPPPTPTKNILFKSIATPAQASQTPLNPFRGFDTPAPPFALTNGRTEIGTHRKSDTPPGASSNDEEGEEDKSDDIVRPSTPFSKGSPFLSISYPSLPGNRTNPMSFKTPAPSRTAPLFFTTVNSAANQYSMTDPVNSGSPLNMKGQSPHTPRDSTTDMAPPDPSTLFISRSEPLGRSIPPPATPTTQDRSIFAGFGERRMSITPQNGHGPSDVDESLVARFDKSEVIGSGEFSKVYRVVKSSALSSYALIGASTTPRTPSTPASDKVYAVKKLRVAMYGMKERAAKMKEVSILRNLTHSNRVVQYIDSWEYNSHLYIQTEFCSEGSLDGFLKEVGQGGRLDDFRVWKIMLEIAEGLSAIHNAGYIHLDIKPDNILVGFDGSLKIADFGMATTWPAPKGIEGEGDRKYISPEILHGQFDKPADIFALGLIIFEIACNVELPENGPIWQALRNADLSAVPSLTCPEAASILRDADGLPLEQTSPTQDPQISTVFPFEAPTHDPSNLFGSPKRTELRDPPSFMIEADDPHSLDNIAKWMIQPDPADRPTAQQLLTSAPVCWVAQRRLCGATVFEGNWGPQVGLSVEELVDTDMSIDTEMTDV</sequence>
<feature type="compositionally biased region" description="Acidic residues" evidence="6">
    <location>
        <begin position="642"/>
        <end position="651"/>
    </location>
</feature>
<dbReference type="InterPro" id="IPR000719">
    <property type="entry name" value="Prot_kinase_dom"/>
</dbReference>
<comment type="similarity">
    <text evidence="5">Belongs to the protein kinase superfamily. Ser/Thr protein kinase family. GCN2 subfamily.</text>
</comment>
<keyword evidence="4" id="KW-0067">ATP-binding</keyword>
<dbReference type="AlphaFoldDB" id="A0AAN7BU42"/>
<dbReference type="GO" id="GO:0110031">
    <property type="term" value="P:negative regulation of G2/MI transition of meiotic cell cycle"/>
    <property type="evidence" value="ECO:0007669"/>
    <property type="project" value="TreeGrafter"/>
</dbReference>
<evidence type="ECO:0000256" key="4">
    <source>
        <dbReference type="ARBA" id="ARBA00022840"/>
    </source>
</evidence>
<evidence type="ECO:0000256" key="3">
    <source>
        <dbReference type="ARBA" id="ARBA00022777"/>
    </source>
</evidence>
<evidence type="ECO:0000256" key="5">
    <source>
        <dbReference type="ARBA" id="ARBA00037982"/>
    </source>
</evidence>
<feature type="region of interest" description="Disordered" evidence="6">
    <location>
        <begin position="402"/>
        <end position="462"/>
    </location>
</feature>
<name>A0AAN7BU42_9PEZI</name>
<keyword evidence="9" id="KW-1185">Reference proteome</keyword>
<feature type="compositionally biased region" description="Low complexity" evidence="6">
    <location>
        <begin position="10"/>
        <end position="26"/>
    </location>
</feature>
<feature type="compositionally biased region" description="Low complexity" evidence="6">
    <location>
        <begin position="33"/>
        <end position="62"/>
    </location>
</feature>
<dbReference type="FunFam" id="3.30.200.20:FF:000611">
    <property type="entry name" value="Protein kinase, putative"/>
    <property type="match status" value="1"/>
</dbReference>
<feature type="compositionally biased region" description="Low complexity" evidence="6">
    <location>
        <begin position="530"/>
        <end position="543"/>
    </location>
</feature>
<evidence type="ECO:0000256" key="2">
    <source>
        <dbReference type="ARBA" id="ARBA00022741"/>
    </source>
</evidence>
<dbReference type="Pfam" id="PF00069">
    <property type="entry name" value="Pkinase"/>
    <property type="match status" value="1"/>
</dbReference>
<feature type="compositionally biased region" description="Basic residues" evidence="6">
    <location>
        <begin position="125"/>
        <end position="135"/>
    </location>
</feature>
<dbReference type="EMBL" id="MU865306">
    <property type="protein sequence ID" value="KAK4229648.1"/>
    <property type="molecule type" value="Genomic_DNA"/>
</dbReference>
<keyword evidence="3" id="KW-0418">Kinase</keyword>
<feature type="compositionally biased region" description="Low complexity" evidence="6">
    <location>
        <begin position="406"/>
        <end position="423"/>
    </location>
</feature>
<feature type="compositionally biased region" description="Polar residues" evidence="6">
    <location>
        <begin position="75"/>
        <end position="102"/>
    </location>
</feature>
<dbReference type="InterPro" id="IPR008271">
    <property type="entry name" value="Ser/Thr_kinase_AS"/>
</dbReference>
<comment type="caution">
    <text evidence="8">The sequence shown here is derived from an EMBL/GenBank/DDBJ whole genome shotgun (WGS) entry which is preliminary data.</text>
</comment>
<dbReference type="GO" id="GO:0004713">
    <property type="term" value="F:protein tyrosine kinase activity"/>
    <property type="evidence" value="ECO:0007669"/>
    <property type="project" value="TreeGrafter"/>
</dbReference>
<dbReference type="SMART" id="SM00220">
    <property type="entry name" value="S_TKc"/>
    <property type="match status" value="1"/>
</dbReference>